<organism evidence="3 4">
    <name type="scientific">Merluccius polli</name>
    <name type="common">Benguela hake</name>
    <name type="synonym">Merluccius cadenati</name>
    <dbReference type="NCBI Taxonomy" id="89951"/>
    <lineage>
        <taxon>Eukaryota</taxon>
        <taxon>Metazoa</taxon>
        <taxon>Chordata</taxon>
        <taxon>Craniata</taxon>
        <taxon>Vertebrata</taxon>
        <taxon>Euteleostomi</taxon>
        <taxon>Actinopterygii</taxon>
        <taxon>Neopterygii</taxon>
        <taxon>Teleostei</taxon>
        <taxon>Neoteleostei</taxon>
        <taxon>Acanthomorphata</taxon>
        <taxon>Zeiogadaria</taxon>
        <taxon>Gadariae</taxon>
        <taxon>Gadiformes</taxon>
        <taxon>Gadoidei</taxon>
        <taxon>Merlucciidae</taxon>
        <taxon>Merluccius</taxon>
    </lineage>
</organism>
<reference evidence="3" key="1">
    <citation type="journal article" date="2023" name="Front. Mar. Sci.">
        <title>A new Merluccius polli reference genome to investigate the effects of global change in West African waters.</title>
        <authorList>
            <person name="Mateo J.L."/>
            <person name="Blanco-Fernandez C."/>
            <person name="Garcia-Vazquez E."/>
            <person name="Machado-Schiaffino G."/>
        </authorList>
    </citation>
    <scope>NUCLEOTIDE SEQUENCE</scope>
    <source>
        <strain evidence="3">C29</strain>
        <tissue evidence="3">Fin</tissue>
    </source>
</reference>
<comment type="caution">
    <text evidence="3">The sequence shown here is derived from an EMBL/GenBank/DDBJ whole genome shotgun (WGS) entry which is preliminary data.</text>
</comment>
<evidence type="ECO:0000313" key="4">
    <source>
        <dbReference type="Proteomes" id="UP001174136"/>
    </source>
</evidence>
<dbReference type="PANTHER" id="PTHR31025:SF19">
    <property type="entry name" value="SI:CH73-42K18.1-RELATED"/>
    <property type="match status" value="1"/>
</dbReference>
<accession>A0AA47NA90</accession>
<feature type="chain" id="PRO_5041303148" evidence="2">
    <location>
        <begin position="17"/>
        <end position="280"/>
    </location>
</feature>
<sequence length="280" mass="31426">MLLFSLVVVLSSTVLYHIKNQHPGAMSEDRSQPKTTSLLAGEKVSRTDVTESEPDPARRVPSAAGYPTQARRDPTPRVPSGLGRVSSGRDRMLVRVIFAEADIRKVELTTKPDTVDLLIGSLKDVLQINYEFKDPNFDNELCNLTAISELPERPTLKIIPVLTLVEVPVPQSTSSELSDTPSQADMEILSISSEESQCQWPEVFDMYIPKFSVDVEYSLEDARQLMVDEMKKKTPNGALIKQKMDLTFALRRDEVVKDKPDITQICQRWPALFTEHQVGL</sequence>
<keyword evidence="4" id="KW-1185">Reference proteome</keyword>
<feature type="signal peptide" evidence="2">
    <location>
        <begin position="1"/>
        <end position="16"/>
    </location>
</feature>
<keyword evidence="2" id="KW-0732">Signal</keyword>
<dbReference type="PANTHER" id="PTHR31025">
    <property type="entry name" value="SI:CH211-196P9.1-RELATED"/>
    <property type="match status" value="1"/>
</dbReference>
<proteinExistence type="predicted"/>
<name>A0AA47NA90_MERPO</name>
<gene>
    <name evidence="3" type="ORF">N1851_002992</name>
</gene>
<evidence type="ECO:0000256" key="2">
    <source>
        <dbReference type="SAM" id="SignalP"/>
    </source>
</evidence>
<dbReference type="Proteomes" id="UP001174136">
    <property type="component" value="Unassembled WGS sequence"/>
</dbReference>
<dbReference type="AlphaFoldDB" id="A0AA47NA90"/>
<protein>
    <submittedName>
        <fullName evidence="3">Uncharacterized protein</fullName>
    </submittedName>
</protein>
<evidence type="ECO:0000313" key="3">
    <source>
        <dbReference type="EMBL" id="KAK0154699.1"/>
    </source>
</evidence>
<evidence type="ECO:0000256" key="1">
    <source>
        <dbReference type="SAM" id="MobiDB-lite"/>
    </source>
</evidence>
<dbReference type="EMBL" id="JAOPHQ010000365">
    <property type="protein sequence ID" value="KAK0154699.1"/>
    <property type="molecule type" value="Genomic_DNA"/>
</dbReference>
<feature type="region of interest" description="Disordered" evidence="1">
    <location>
        <begin position="22"/>
        <end position="85"/>
    </location>
</feature>